<sequence>MTAARILAVAVDCDQPDLLAEFWAKAIGHGETRTWTDSHGLNYRQLDFADGPALLFQPVPEGKSGKNRLHLDLAPEGLDQRAEVERLVMLGAKVLDDPPDDPWIVLADPEGNEFCVLPPR</sequence>
<dbReference type="InterPro" id="IPR041581">
    <property type="entry name" value="Glyoxalase_6"/>
</dbReference>
<evidence type="ECO:0000313" key="2">
    <source>
        <dbReference type="EMBL" id="MBE1493741.1"/>
    </source>
</evidence>
<dbReference type="PANTHER" id="PTHR35908">
    <property type="entry name" value="HYPOTHETICAL FUSION PROTEIN"/>
    <property type="match status" value="1"/>
</dbReference>
<keyword evidence="2" id="KW-0456">Lyase</keyword>
<proteinExistence type="predicted"/>
<accession>A0ABR9HS43</accession>
<dbReference type="RefSeq" id="WP_086863337.1">
    <property type="nucleotide sequence ID" value="NZ_JADBEG010000001.1"/>
</dbReference>
<reference evidence="2 3" key="1">
    <citation type="submission" date="2020-10" db="EMBL/GenBank/DDBJ databases">
        <title>Sequencing the genomes of 1000 actinobacteria strains.</title>
        <authorList>
            <person name="Klenk H.-P."/>
        </authorList>
    </citation>
    <scope>NUCLEOTIDE SEQUENCE [LARGE SCALE GENOMIC DNA]</scope>
    <source>
        <strain evidence="2 3">DSM 44653</strain>
    </source>
</reference>
<dbReference type="GO" id="GO:0016829">
    <property type="term" value="F:lyase activity"/>
    <property type="evidence" value="ECO:0007669"/>
    <property type="project" value="UniProtKB-KW"/>
</dbReference>
<evidence type="ECO:0000313" key="3">
    <source>
        <dbReference type="Proteomes" id="UP000631670"/>
    </source>
</evidence>
<dbReference type="SUPFAM" id="SSF54593">
    <property type="entry name" value="Glyoxalase/Bleomycin resistance protein/Dihydroxybiphenyl dioxygenase"/>
    <property type="match status" value="1"/>
</dbReference>
<organism evidence="2 3">
    <name type="scientific">Amycolatopsis lexingtonensis</name>
    <dbReference type="NCBI Taxonomy" id="218822"/>
    <lineage>
        <taxon>Bacteria</taxon>
        <taxon>Bacillati</taxon>
        <taxon>Actinomycetota</taxon>
        <taxon>Actinomycetes</taxon>
        <taxon>Pseudonocardiales</taxon>
        <taxon>Pseudonocardiaceae</taxon>
        <taxon>Amycolatopsis</taxon>
    </lineage>
</organism>
<name>A0ABR9HS43_9PSEU</name>
<comment type="caution">
    <text evidence="2">The sequence shown here is derived from an EMBL/GenBank/DDBJ whole genome shotgun (WGS) entry which is preliminary data.</text>
</comment>
<evidence type="ECO:0000259" key="1">
    <source>
        <dbReference type="Pfam" id="PF18029"/>
    </source>
</evidence>
<dbReference type="InterPro" id="IPR029068">
    <property type="entry name" value="Glyas_Bleomycin-R_OHBP_Dase"/>
</dbReference>
<dbReference type="Gene3D" id="3.10.180.10">
    <property type="entry name" value="2,3-Dihydroxybiphenyl 1,2-Dioxygenase, domain 1"/>
    <property type="match status" value="1"/>
</dbReference>
<keyword evidence="3" id="KW-1185">Reference proteome</keyword>
<dbReference type="EMBL" id="JADBEG010000001">
    <property type="protein sequence ID" value="MBE1493741.1"/>
    <property type="molecule type" value="Genomic_DNA"/>
</dbReference>
<feature type="domain" description="Glyoxalase-like" evidence="1">
    <location>
        <begin position="9"/>
        <end position="117"/>
    </location>
</feature>
<dbReference type="PANTHER" id="PTHR35908:SF1">
    <property type="entry name" value="CONSERVED PROTEIN"/>
    <property type="match status" value="1"/>
</dbReference>
<dbReference type="Proteomes" id="UP000631670">
    <property type="component" value="Unassembled WGS sequence"/>
</dbReference>
<gene>
    <name evidence="2" type="ORF">H4696_000841</name>
</gene>
<protein>
    <submittedName>
        <fullName evidence="2">Enzyme related to lactoylglutathione lyase</fullName>
    </submittedName>
</protein>
<dbReference type="Pfam" id="PF18029">
    <property type="entry name" value="Glyoxalase_6"/>
    <property type="match status" value="1"/>
</dbReference>